<feature type="domain" description="Carboxymuconolactone decarboxylase-like" evidence="1">
    <location>
        <begin position="42"/>
        <end position="101"/>
    </location>
</feature>
<protein>
    <submittedName>
        <fullName evidence="2">Carboxymuconolactone decarboxylase family protein</fullName>
    </submittedName>
</protein>
<dbReference type="PANTHER" id="PTHR35446:SF3">
    <property type="entry name" value="CMD DOMAIN-CONTAINING PROTEIN"/>
    <property type="match status" value="1"/>
</dbReference>
<name>A0A5D0R003_9FLAO</name>
<dbReference type="PANTHER" id="PTHR35446">
    <property type="entry name" value="SI:CH211-175M2.5"/>
    <property type="match status" value="1"/>
</dbReference>
<evidence type="ECO:0000313" key="3">
    <source>
        <dbReference type="Proteomes" id="UP000324358"/>
    </source>
</evidence>
<proteinExistence type="predicted"/>
<comment type="caution">
    <text evidence="2">The sequence shown here is derived from an EMBL/GenBank/DDBJ whole genome shotgun (WGS) entry which is preliminary data.</text>
</comment>
<dbReference type="NCBIfam" id="TIGR00778">
    <property type="entry name" value="ahpD_dom"/>
    <property type="match status" value="1"/>
</dbReference>
<dbReference type="Proteomes" id="UP000324358">
    <property type="component" value="Unassembled WGS sequence"/>
</dbReference>
<dbReference type="InterPro" id="IPR003779">
    <property type="entry name" value="CMD-like"/>
</dbReference>
<evidence type="ECO:0000259" key="1">
    <source>
        <dbReference type="Pfam" id="PF02627"/>
    </source>
</evidence>
<accession>A0A5D0R003</accession>
<organism evidence="2 3">
    <name type="scientific">Bizionia algoritergicola</name>
    <dbReference type="NCBI Taxonomy" id="291187"/>
    <lineage>
        <taxon>Bacteria</taxon>
        <taxon>Pseudomonadati</taxon>
        <taxon>Bacteroidota</taxon>
        <taxon>Flavobacteriia</taxon>
        <taxon>Flavobacteriales</taxon>
        <taxon>Flavobacteriaceae</taxon>
        <taxon>Bizionia</taxon>
    </lineage>
</organism>
<keyword evidence="3" id="KW-1185">Reference proteome</keyword>
<gene>
    <name evidence="2" type="ORF">ES675_01675</name>
</gene>
<dbReference type="AlphaFoldDB" id="A0A5D0R003"/>
<dbReference type="RefSeq" id="WP_066249583.1">
    <property type="nucleotide sequence ID" value="NZ_VSKL01000001.1"/>
</dbReference>
<dbReference type="SUPFAM" id="SSF69118">
    <property type="entry name" value="AhpD-like"/>
    <property type="match status" value="1"/>
</dbReference>
<dbReference type="EMBL" id="VSKL01000001">
    <property type="protein sequence ID" value="TYB74873.1"/>
    <property type="molecule type" value="Genomic_DNA"/>
</dbReference>
<evidence type="ECO:0000313" key="2">
    <source>
        <dbReference type="EMBL" id="TYB74873.1"/>
    </source>
</evidence>
<reference evidence="2 3" key="1">
    <citation type="submission" date="2019-08" db="EMBL/GenBank/DDBJ databases">
        <title>Genomes of Antarctic Bizionia species.</title>
        <authorList>
            <person name="Bowman J.P."/>
        </authorList>
    </citation>
    <scope>NUCLEOTIDE SEQUENCE [LARGE SCALE GENOMIC DNA]</scope>
    <source>
        <strain evidence="2 3">APA-1</strain>
    </source>
</reference>
<dbReference type="GO" id="GO:0051920">
    <property type="term" value="F:peroxiredoxin activity"/>
    <property type="evidence" value="ECO:0007669"/>
    <property type="project" value="InterPro"/>
</dbReference>
<dbReference type="Pfam" id="PF02627">
    <property type="entry name" value="CMD"/>
    <property type="match status" value="1"/>
</dbReference>
<dbReference type="InterPro" id="IPR004675">
    <property type="entry name" value="AhpD_core"/>
</dbReference>
<dbReference type="Gene3D" id="1.20.1290.10">
    <property type="entry name" value="AhpD-like"/>
    <property type="match status" value="1"/>
</dbReference>
<dbReference type="InterPro" id="IPR029032">
    <property type="entry name" value="AhpD-like"/>
</dbReference>
<dbReference type="OrthoDB" id="9808310at2"/>
<sequence>MNTRIETLNPETATGKSKELFDKVKNKMGMVPNLLKVMGNSPATLETYLAFGQLTEKGNFQPQFREQLALAIAETNSCDYCLSAHTFIGSKQGLSGEEIDNNRQGLSADSKTQVALQFAKKVTDNKGKISTQDLETFKAAGFNDEDVMEIILNVVSNTLTNYVNHIAETIVDFPKVEAGKFSTTV</sequence>